<evidence type="ECO:0000256" key="3">
    <source>
        <dbReference type="ARBA" id="ARBA00022630"/>
    </source>
</evidence>
<dbReference type="AlphaFoldDB" id="A0AAD5RQI1"/>
<dbReference type="Gene3D" id="3.30.43.10">
    <property type="entry name" value="Uridine Diphospho-n-acetylenolpyruvylglucosamine Reductase, domain 2"/>
    <property type="match status" value="1"/>
</dbReference>
<dbReference type="InterPro" id="IPR006094">
    <property type="entry name" value="Oxid_FAD_bind_N"/>
</dbReference>
<dbReference type="InterPro" id="IPR016166">
    <property type="entry name" value="FAD-bd_PCMH"/>
</dbReference>
<evidence type="ECO:0000256" key="6">
    <source>
        <dbReference type="SAM" id="MobiDB-lite"/>
    </source>
</evidence>
<gene>
    <name evidence="8" type="ORF">MKZ38_002292</name>
</gene>
<reference evidence="8" key="1">
    <citation type="submission" date="2022-07" db="EMBL/GenBank/DDBJ databases">
        <title>Draft genome sequence of Zalerion maritima ATCC 34329, a (micro)plastics degrading marine fungus.</title>
        <authorList>
            <person name="Paco A."/>
            <person name="Goncalves M.F.M."/>
            <person name="Rocha-Santos T.A.P."/>
            <person name="Alves A."/>
        </authorList>
    </citation>
    <scope>NUCLEOTIDE SEQUENCE</scope>
    <source>
        <strain evidence="8">ATCC 34329</strain>
    </source>
</reference>
<dbReference type="Gene3D" id="3.30.465.10">
    <property type="match status" value="1"/>
</dbReference>
<dbReference type="InterPro" id="IPR050416">
    <property type="entry name" value="FAD-linked_Oxidoreductase"/>
</dbReference>
<dbReference type="GO" id="GO:0071949">
    <property type="term" value="F:FAD binding"/>
    <property type="evidence" value="ECO:0007669"/>
    <property type="project" value="InterPro"/>
</dbReference>
<feature type="domain" description="FAD-binding PCMH-type" evidence="7">
    <location>
        <begin position="37"/>
        <end position="216"/>
    </location>
</feature>
<keyword evidence="5" id="KW-0560">Oxidoreductase</keyword>
<evidence type="ECO:0000313" key="8">
    <source>
        <dbReference type="EMBL" id="KAJ2900633.1"/>
    </source>
</evidence>
<accession>A0AAD5RQI1</accession>
<proteinExistence type="inferred from homology"/>
<keyword evidence="9" id="KW-1185">Reference proteome</keyword>
<protein>
    <recommendedName>
        <fullName evidence="7">FAD-binding PCMH-type domain-containing protein</fullName>
    </recommendedName>
</protein>
<evidence type="ECO:0000313" key="9">
    <source>
        <dbReference type="Proteomes" id="UP001201980"/>
    </source>
</evidence>
<comment type="caution">
    <text evidence="8">The sequence shown here is derived from an EMBL/GenBank/DDBJ whole genome shotgun (WGS) entry which is preliminary data.</text>
</comment>
<dbReference type="InterPro" id="IPR012951">
    <property type="entry name" value="BBE"/>
</dbReference>
<dbReference type="Pfam" id="PF08031">
    <property type="entry name" value="BBE"/>
    <property type="match status" value="1"/>
</dbReference>
<evidence type="ECO:0000256" key="1">
    <source>
        <dbReference type="ARBA" id="ARBA00001974"/>
    </source>
</evidence>
<dbReference type="InterPro" id="IPR016167">
    <property type="entry name" value="FAD-bd_PCMH_sub1"/>
</dbReference>
<feature type="compositionally biased region" description="Polar residues" evidence="6">
    <location>
        <begin position="516"/>
        <end position="529"/>
    </location>
</feature>
<sequence>MESAIKVFEDESNGISVLKPGDPKYDRAIATSNLLHRFSRPDCVVQPKTPDDVRIIVNEVRSKELDITIKCSGHSYAGHSTAFKGISLDLRKMNAVRLDAKAMTVDVDAGCQWGHVYGTLINGRHNGLIINGGRCPTVGVSGFMLGGGLGPFTRSFGMGCDTMMEATVVTADGQLVTVGEKNDPKSKEGRLFWALRGAGSGNFGVLVKMKLKVQKLKDLKGTVVAGRYNWFPKNGFTDDVADTMNKFYTTSWPKKITIDSTWICDLRERTSLGGVRFTVAFDGSKPEYDQLIDKHITDKELNKQLKRRVLDEPSTRFLYETLVTQWMEETERAYPKNKTYELYSSFVFKNDDKVAIREITDAIRRLMQDFRDNKDFKGERVNFLVTWIHTGGKAKEKPPGDTAYFWRDAVFHTYVTVEWEDEWMERDMREFLGKVKTELRPFSLNGEAAFLNFPDRDFPTKSYERAYFGDNREELRRVKEMWDKNKVFNWSQGVRLPWEPDEDPEGTGEEEDKTDQLATEQWENFNTGEPYQPEDMDEELSFLASEFY</sequence>
<dbReference type="PANTHER" id="PTHR42973">
    <property type="entry name" value="BINDING OXIDOREDUCTASE, PUTATIVE (AFU_ORTHOLOGUE AFUA_1G17690)-RELATED"/>
    <property type="match status" value="1"/>
</dbReference>
<evidence type="ECO:0000259" key="7">
    <source>
        <dbReference type="PROSITE" id="PS51387"/>
    </source>
</evidence>
<feature type="compositionally biased region" description="Acidic residues" evidence="6">
    <location>
        <begin position="499"/>
        <end position="513"/>
    </location>
</feature>
<name>A0AAD5RQI1_9PEZI</name>
<dbReference type="PANTHER" id="PTHR42973:SF39">
    <property type="entry name" value="FAD-BINDING PCMH-TYPE DOMAIN-CONTAINING PROTEIN"/>
    <property type="match status" value="1"/>
</dbReference>
<dbReference type="Proteomes" id="UP001201980">
    <property type="component" value="Unassembled WGS sequence"/>
</dbReference>
<comment type="cofactor">
    <cofactor evidence="1">
        <name>FAD</name>
        <dbReference type="ChEBI" id="CHEBI:57692"/>
    </cofactor>
</comment>
<evidence type="ECO:0000256" key="4">
    <source>
        <dbReference type="ARBA" id="ARBA00022827"/>
    </source>
</evidence>
<keyword evidence="3" id="KW-0285">Flavoprotein</keyword>
<dbReference type="Gene3D" id="3.40.462.20">
    <property type="match status" value="1"/>
</dbReference>
<feature type="region of interest" description="Disordered" evidence="6">
    <location>
        <begin position="495"/>
        <end position="536"/>
    </location>
</feature>
<evidence type="ECO:0000256" key="5">
    <source>
        <dbReference type="ARBA" id="ARBA00023002"/>
    </source>
</evidence>
<organism evidence="8 9">
    <name type="scientific">Zalerion maritima</name>
    <dbReference type="NCBI Taxonomy" id="339359"/>
    <lineage>
        <taxon>Eukaryota</taxon>
        <taxon>Fungi</taxon>
        <taxon>Dikarya</taxon>
        <taxon>Ascomycota</taxon>
        <taxon>Pezizomycotina</taxon>
        <taxon>Sordariomycetes</taxon>
        <taxon>Lulworthiomycetidae</taxon>
        <taxon>Lulworthiales</taxon>
        <taxon>Lulworthiaceae</taxon>
        <taxon>Zalerion</taxon>
    </lineage>
</organism>
<comment type="similarity">
    <text evidence="2">Belongs to the oxygen-dependent FAD-linked oxidoreductase family.</text>
</comment>
<dbReference type="Pfam" id="PF01565">
    <property type="entry name" value="FAD_binding_4"/>
    <property type="match status" value="1"/>
</dbReference>
<dbReference type="GO" id="GO:0016491">
    <property type="term" value="F:oxidoreductase activity"/>
    <property type="evidence" value="ECO:0007669"/>
    <property type="project" value="UniProtKB-KW"/>
</dbReference>
<evidence type="ECO:0000256" key="2">
    <source>
        <dbReference type="ARBA" id="ARBA00005466"/>
    </source>
</evidence>
<dbReference type="PROSITE" id="PS51387">
    <property type="entry name" value="FAD_PCMH"/>
    <property type="match status" value="1"/>
</dbReference>
<dbReference type="InterPro" id="IPR036318">
    <property type="entry name" value="FAD-bd_PCMH-like_sf"/>
</dbReference>
<dbReference type="InterPro" id="IPR016169">
    <property type="entry name" value="FAD-bd_PCMH_sub2"/>
</dbReference>
<keyword evidence="4" id="KW-0274">FAD</keyword>
<dbReference type="SUPFAM" id="SSF56176">
    <property type="entry name" value="FAD-binding/transporter-associated domain-like"/>
    <property type="match status" value="1"/>
</dbReference>
<dbReference type="EMBL" id="JAKWBI020000168">
    <property type="protein sequence ID" value="KAJ2900633.1"/>
    <property type="molecule type" value="Genomic_DNA"/>
</dbReference>